<organism evidence="2 3">
    <name type="scientific">Anaeromicropila populeti</name>
    <dbReference type="NCBI Taxonomy" id="37658"/>
    <lineage>
        <taxon>Bacteria</taxon>
        <taxon>Bacillati</taxon>
        <taxon>Bacillota</taxon>
        <taxon>Clostridia</taxon>
        <taxon>Lachnospirales</taxon>
        <taxon>Lachnospiraceae</taxon>
        <taxon>Anaeromicropila</taxon>
    </lineage>
</organism>
<dbReference type="InterPro" id="IPR036366">
    <property type="entry name" value="PGBDSf"/>
</dbReference>
<evidence type="ECO:0000313" key="3">
    <source>
        <dbReference type="Proteomes" id="UP000199659"/>
    </source>
</evidence>
<sequence>MTQWGSKYLGDQGYSAIDIIRYYYGNNMFIKTATEVSGVPSSWPGTDLKVGTRSDKVRQMQQQLNVITKGYPLIPKLVEDGIFGKKTEEAVKKFQGVFGLPQTGIVDYPTWYKISEIYVGVSRIAELQ</sequence>
<keyword evidence="3" id="KW-1185">Reference proteome</keyword>
<protein>
    <submittedName>
        <fullName evidence="2">Putative peptidoglycan binding domain-containing protein</fullName>
    </submittedName>
</protein>
<dbReference type="SUPFAM" id="SSF47090">
    <property type="entry name" value="PGBD-like"/>
    <property type="match status" value="1"/>
</dbReference>
<reference evidence="2 3" key="1">
    <citation type="submission" date="2016-10" db="EMBL/GenBank/DDBJ databases">
        <authorList>
            <person name="de Groot N.N."/>
        </authorList>
    </citation>
    <scope>NUCLEOTIDE SEQUENCE [LARGE SCALE GENOMIC DNA]</scope>
    <source>
        <strain evidence="2 3">743A</strain>
    </source>
</reference>
<dbReference type="InterPro" id="IPR002477">
    <property type="entry name" value="Peptidoglycan-bd-like"/>
</dbReference>
<gene>
    <name evidence="2" type="ORF">SAMN05661086_02628</name>
</gene>
<name>A0A1I6KRK6_9FIRM</name>
<evidence type="ECO:0000259" key="1">
    <source>
        <dbReference type="Pfam" id="PF01471"/>
    </source>
</evidence>
<dbReference type="Proteomes" id="UP000199659">
    <property type="component" value="Unassembled WGS sequence"/>
</dbReference>
<dbReference type="STRING" id="37658.SAMN05661086_02628"/>
<feature type="domain" description="Peptidoglycan binding-like" evidence="1">
    <location>
        <begin position="54"/>
        <end position="113"/>
    </location>
</feature>
<dbReference type="Pfam" id="PF01471">
    <property type="entry name" value="PG_binding_1"/>
    <property type="match status" value="1"/>
</dbReference>
<proteinExistence type="predicted"/>
<dbReference type="InterPro" id="IPR036365">
    <property type="entry name" value="PGBD-like_sf"/>
</dbReference>
<dbReference type="Gene3D" id="1.10.101.10">
    <property type="entry name" value="PGBD-like superfamily/PGBD"/>
    <property type="match status" value="1"/>
</dbReference>
<dbReference type="EMBL" id="FOYZ01000010">
    <property type="protein sequence ID" value="SFR93865.1"/>
    <property type="molecule type" value="Genomic_DNA"/>
</dbReference>
<dbReference type="AlphaFoldDB" id="A0A1I6KRK6"/>
<accession>A0A1I6KRK6</accession>
<evidence type="ECO:0000313" key="2">
    <source>
        <dbReference type="EMBL" id="SFR93865.1"/>
    </source>
</evidence>